<evidence type="ECO:0000256" key="1">
    <source>
        <dbReference type="SAM" id="MobiDB-lite"/>
    </source>
</evidence>
<dbReference type="Proteomes" id="UP000287144">
    <property type="component" value="Unassembled WGS sequence"/>
</dbReference>
<feature type="compositionally biased region" description="Basic and acidic residues" evidence="1">
    <location>
        <begin position="222"/>
        <end position="236"/>
    </location>
</feature>
<organism evidence="2 3">
    <name type="scientific">Fusarium oligoseptatum</name>
    <dbReference type="NCBI Taxonomy" id="2604345"/>
    <lineage>
        <taxon>Eukaryota</taxon>
        <taxon>Fungi</taxon>
        <taxon>Dikarya</taxon>
        <taxon>Ascomycota</taxon>
        <taxon>Pezizomycotina</taxon>
        <taxon>Sordariomycetes</taxon>
        <taxon>Hypocreomycetidae</taxon>
        <taxon>Hypocreales</taxon>
        <taxon>Nectriaceae</taxon>
        <taxon>Fusarium</taxon>
        <taxon>Fusarium solani species complex</taxon>
    </lineage>
</organism>
<feature type="compositionally biased region" description="Basic and acidic residues" evidence="1">
    <location>
        <begin position="299"/>
        <end position="313"/>
    </location>
</feature>
<dbReference type="AlphaFoldDB" id="A0A428S5H0"/>
<feature type="compositionally biased region" description="Polar residues" evidence="1">
    <location>
        <begin position="10"/>
        <end position="26"/>
    </location>
</feature>
<feature type="compositionally biased region" description="Polar residues" evidence="1">
    <location>
        <begin position="254"/>
        <end position="269"/>
    </location>
</feature>
<evidence type="ECO:0000313" key="3">
    <source>
        <dbReference type="Proteomes" id="UP000287144"/>
    </source>
</evidence>
<proteinExistence type="predicted"/>
<feature type="compositionally biased region" description="Basic and acidic residues" evidence="1">
    <location>
        <begin position="156"/>
        <end position="167"/>
    </location>
</feature>
<reference evidence="2 3" key="1">
    <citation type="submission" date="2017-06" db="EMBL/GenBank/DDBJ databases">
        <title>Comparative genomic analysis of Ambrosia Fusariam Clade fungi.</title>
        <authorList>
            <person name="Stajich J.E."/>
            <person name="Carrillo J."/>
            <person name="Kijimoto T."/>
            <person name="Eskalen A."/>
            <person name="O'Donnell K."/>
            <person name="Kasson M."/>
        </authorList>
    </citation>
    <scope>NUCLEOTIDE SEQUENCE [LARGE SCALE GENOMIC DNA]</scope>
    <source>
        <strain evidence="2 3">NRRL62579</strain>
    </source>
</reference>
<gene>
    <name evidence="2" type="ORF">CEP52_016253</name>
</gene>
<evidence type="ECO:0000313" key="2">
    <source>
        <dbReference type="EMBL" id="RSL85067.1"/>
    </source>
</evidence>
<feature type="compositionally biased region" description="Polar residues" evidence="1">
    <location>
        <begin position="286"/>
        <end position="297"/>
    </location>
</feature>
<accession>A0A428S5H0</accession>
<protein>
    <submittedName>
        <fullName evidence="2">Uncharacterized protein</fullName>
    </submittedName>
</protein>
<feature type="compositionally biased region" description="Polar residues" evidence="1">
    <location>
        <begin position="142"/>
        <end position="155"/>
    </location>
</feature>
<dbReference type="EMBL" id="NKCK01000331">
    <property type="protein sequence ID" value="RSL85067.1"/>
    <property type="molecule type" value="Genomic_DNA"/>
</dbReference>
<feature type="compositionally biased region" description="Basic and acidic residues" evidence="1">
    <location>
        <begin position="98"/>
        <end position="111"/>
    </location>
</feature>
<keyword evidence="3" id="KW-1185">Reference proteome</keyword>
<comment type="caution">
    <text evidence="2">The sequence shown here is derived from an EMBL/GenBank/DDBJ whole genome shotgun (WGS) entry which is preliminary data.</text>
</comment>
<feature type="compositionally biased region" description="Acidic residues" evidence="1">
    <location>
        <begin position="31"/>
        <end position="42"/>
    </location>
</feature>
<feature type="compositionally biased region" description="Basic residues" evidence="1">
    <location>
        <begin position="52"/>
        <end position="78"/>
    </location>
</feature>
<name>A0A428S5H0_9HYPO</name>
<sequence>MDAREGPTIYVSNGTRDSSSMTTQPKQRVGDEDDDYHDDDLLPEPTGEHPVRAHQQRASLNRKRQLRPGGKARKRLRTRERNASKTTATLEVGDSDQSQDHGDEPDSRVLSEEVSESQAHHQPGEASSVHSSPTAAKCFPNAIQQQPMSLNTGQPRDSESSGDDRDFGPSGGDECANYDYDGGGDYGDDNTSVTKGQSPPTPSRGKDSSLIGVLNGAASIRPKRDQPRSGEDETTAKRQRVGHRQQETECAATQMVQDQGQSQGMQTGSLGEAEAEMELERKNKRTQGLATEPQGTLQEDGRDRRGKHPEFRVFGKRAG</sequence>
<feature type="region of interest" description="Disordered" evidence="1">
    <location>
        <begin position="1"/>
        <end position="319"/>
    </location>
</feature>